<dbReference type="GeneID" id="81380014"/>
<sequence length="285" mass="33100">MGKNGMTIQQFVDRQSRIDAAWERFDSVQEAREKEIRGGSGKVKIMSNEEWDRLQKCREIIDKSLQKFWEVTLDRNRGIRSAMFDYLSTNKMSHEDDQVINSLSKKLALNLSLYLQAYCDPYLDPKTSFFVPDYNFYAIKGISGEKHGLLMSIARMQVVAENGLYNQLIEVPEWDDLREDCKLAYQAGYQDTIGGEIIVKERRDFPPKEKEVAKRYAEDETSRNAFIGLIKSLFMEWTPVVRTLLEVVSQMKNFMDNKSGGIPDYFQQIQDAEKAQNDAKLLREQ</sequence>
<accession>A0A9W9TT29</accession>
<comment type="caution">
    <text evidence="1">The sequence shown here is derived from an EMBL/GenBank/DDBJ whole genome shotgun (WGS) entry which is preliminary data.</text>
</comment>
<name>A0A9W9TT29_PENCI</name>
<organism evidence="1 2">
    <name type="scientific">Penicillium citrinum</name>
    <dbReference type="NCBI Taxonomy" id="5077"/>
    <lineage>
        <taxon>Eukaryota</taxon>
        <taxon>Fungi</taxon>
        <taxon>Dikarya</taxon>
        <taxon>Ascomycota</taxon>
        <taxon>Pezizomycotina</taxon>
        <taxon>Eurotiomycetes</taxon>
        <taxon>Eurotiomycetidae</taxon>
        <taxon>Eurotiales</taxon>
        <taxon>Aspergillaceae</taxon>
        <taxon>Penicillium</taxon>
    </lineage>
</organism>
<protein>
    <submittedName>
        <fullName evidence="1">Uncharacterized protein</fullName>
    </submittedName>
</protein>
<reference evidence="1" key="2">
    <citation type="journal article" date="2023" name="IMA Fungus">
        <title>Comparative genomic study of the Penicillium genus elucidates a diverse pangenome and 15 lateral gene transfer events.</title>
        <authorList>
            <person name="Petersen C."/>
            <person name="Sorensen T."/>
            <person name="Nielsen M.R."/>
            <person name="Sondergaard T.E."/>
            <person name="Sorensen J.L."/>
            <person name="Fitzpatrick D.A."/>
            <person name="Frisvad J.C."/>
            <person name="Nielsen K.L."/>
        </authorList>
    </citation>
    <scope>NUCLEOTIDE SEQUENCE</scope>
    <source>
        <strain evidence="1">IBT 23319</strain>
    </source>
</reference>
<dbReference type="Proteomes" id="UP001147733">
    <property type="component" value="Unassembled WGS sequence"/>
</dbReference>
<keyword evidence="2" id="KW-1185">Reference proteome</keyword>
<gene>
    <name evidence="1" type="ORF">N7469_001927</name>
</gene>
<dbReference type="AlphaFoldDB" id="A0A9W9TT29"/>
<dbReference type="EMBL" id="JAPQKT010000002">
    <property type="protein sequence ID" value="KAJ5240336.1"/>
    <property type="molecule type" value="Genomic_DNA"/>
</dbReference>
<dbReference type="RefSeq" id="XP_056503341.1">
    <property type="nucleotide sequence ID" value="XM_056640847.1"/>
</dbReference>
<proteinExistence type="predicted"/>
<evidence type="ECO:0000313" key="2">
    <source>
        <dbReference type="Proteomes" id="UP001147733"/>
    </source>
</evidence>
<reference evidence="1" key="1">
    <citation type="submission" date="2022-11" db="EMBL/GenBank/DDBJ databases">
        <authorList>
            <person name="Petersen C."/>
        </authorList>
    </citation>
    <scope>NUCLEOTIDE SEQUENCE</scope>
    <source>
        <strain evidence="1">IBT 23319</strain>
    </source>
</reference>
<evidence type="ECO:0000313" key="1">
    <source>
        <dbReference type="EMBL" id="KAJ5240336.1"/>
    </source>
</evidence>